<keyword evidence="2" id="KW-1185">Reference proteome</keyword>
<organism evidence="1 2">
    <name type="scientific">Pseudoalteromonas byunsanensis</name>
    <dbReference type="NCBI Taxonomy" id="327939"/>
    <lineage>
        <taxon>Bacteria</taxon>
        <taxon>Pseudomonadati</taxon>
        <taxon>Pseudomonadota</taxon>
        <taxon>Gammaproteobacteria</taxon>
        <taxon>Alteromonadales</taxon>
        <taxon>Pseudoalteromonadaceae</taxon>
        <taxon>Pseudoalteromonas</taxon>
    </lineage>
</organism>
<comment type="caution">
    <text evidence="1">The sequence shown here is derived from an EMBL/GenBank/DDBJ whole genome shotgun (WGS) entry which is preliminary data.</text>
</comment>
<dbReference type="STRING" id="327939.BIW53_20060"/>
<evidence type="ECO:0000313" key="1">
    <source>
        <dbReference type="EMBL" id="OHU93634.1"/>
    </source>
</evidence>
<accession>A0A1S1N2G4</accession>
<dbReference type="AlphaFoldDB" id="A0A1S1N2G4"/>
<dbReference type="Proteomes" id="UP000180253">
    <property type="component" value="Unassembled WGS sequence"/>
</dbReference>
<protein>
    <submittedName>
        <fullName evidence="1">Uncharacterized protein</fullName>
    </submittedName>
</protein>
<sequence length="72" mass="8440">MFIVIPHNIKFKNQHRLTDEASLYSYYKIKIIVFRSFHSLFKNESQSDRNSAISIKTSIAALFTLTALIFRD</sequence>
<proteinExistence type="predicted"/>
<gene>
    <name evidence="1" type="ORF">BIW53_20060</name>
</gene>
<dbReference type="EMBL" id="MNAN01000037">
    <property type="protein sequence ID" value="OHU93634.1"/>
    <property type="molecule type" value="Genomic_DNA"/>
</dbReference>
<evidence type="ECO:0000313" key="2">
    <source>
        <dbReference type="Proteomes" id="UP000180253"/>
    </source>
</evidence>
<reference evidence="1 2" key="1">
    <citation type="submission" date="2016-10" db="EMBL/GenBank/DDBJ databases">
        <title>Pseudoalteromonas amylolytica sp. nov., isolated from the surface seawater.</title>
        <authorList>
            <person name="Wu Y.-H."/>
            <person name="Cheng H."/>
            <person name="Jin X.-B."/>
            <person name="Wang C.-S."/>
            <person name="Xu X.-W."/>
        </authorList>
    </citation>
    <scope>NUCLEOTIDE SEQUENCE [LARGE SCALE GENOMIC DNA]</scope>
    <source>
        <strain evidence="1 2">JCM 12483</strain>
    </source>
</reference>
<name>A0A1S1N2G4_9GAMM</name>